<dbReference type="Gene3D" id="3.30.230.10">
    <property type="match status" value="1"/>
</dbReference>
<dbReference type="SUPFAM" id="SSF54211">
    <property type="entry name" value="Ribosomal protein S5 domain 2-like"/>
    <property type="match status" value="1"/>
</dbReference>
<evidence type="ECO:0000259" key="8">
    <source>
        <dbReference type="Pfam" id="PF10509"/>
    </source>
</evidence>
<dbReference type="InterPro" id="IPR020568">
    <property type="entry name" value="Ribosomal_Su5_D2-typ_SF"/>
</dbReference>
<dbReference type="AlphaFoldDB" id="A0AAE3P430"/>
<dbReference type="Pfam" id="PF08544">
    <property type="entry name" value="GHMP_kinases_C"/>
    <property type="match status" value="1"/>
</dbReference>
<dbReference type="Gene3D" id="3.30.70.890">
    <property type="entry name" value="GHMP kinase, C-terminal domain"/>
    <property type="match status" value="1"/>
</dbReference>
<evidence type="ECO:0000313" key="9">
    <source>
        <dbReference type="EMBL" id="MDF1612520.1"/>
    </source>
</evidence>
<evidence type="ECO:0000256" key="5">
    <source>
        <dbReference type="ARBA" id="ARBA00023144"/>
    </source>
</evidence>
<dbReference type="SUPFAM" id="SSF55060">
    <property type="entry name" value="GHMP Kinase, C-terminal domain"/>
    <property type="match status" value="1"/>
</dbReference>
<feature type="domain" description="Galactokinase N-terminal" evidence="8">
    <location>
        <begin position="6"/>
        <end position="37"/>
    </location>
</feature>
<keyword evidence="2" id="KW-0547">Nucleotide-binding</keyword>
<dbReference type="InterPro" id="IPR014721">
    <property type="entry name" value="Ribsml_uS5_D2-typ_fold_subgr"/>
</dbReference>
<dbReference type="PRINTS" id="PR00473">
    <property type="entry name" value="GALCTOKINASE"/>
</dbReference>
<keyword evidence="4" id="KW-0067">ATP-binding</keyword>
<keyword evidence="5" id="KW-0299">Galactose metabolism</keyword>
<sequence length="358" mass="40434">MKSFKISTPGRICLFGEHQDYLGLPVIAAAINKRIYIEAIQRNDSILKIELLDLNSADEISLDKEIIYKFERDYLRSSLNVLKKRGFSFTKGYDVKIFGNIPINSGTSSSTALVVSWIHFLSKILDVKFNLSQEEIAHLAYLAEVVEFSEPGGMMDHYSTSLGNIIWLQTVPCIKVTKINIDLGDFILVDSEEPKDTKFILSRIKNNVIDAVNKLKNKFDDFDLQNVLIDDLERYKYEISEEQYELLTATLQNRDITFEALKVLTATEVIKSRIGNLMNKHQKILREVLQISTPKIDRLIDVALNAGALGAKINGSGGGGCMFAYAPNNSEKVLEELKKVSHKSWIVKIDKGTMVNYD</sequence>
<evidence type="ECO:0000256" key="2">
    <source>
        <dbReference type="ARBA" id="ARBA00022741"/>
    </source>
</evidence>
<dbReference type="PIRSF" id="PIRSF000530">
    <property type="entry name" value="Galactokinase"/>
    <property type="match status" value="1"/>
</dbReference>
<evidence type="ECO:0000259" key="6">
    <source>
        <dbReference type="Pfam" id="PF00288"/>
    </source>
</evidence>
<comment type="similarity">
    <text evidence="1">Belongs to the GHMP kinase family. GalK subfamily.</text>
</comment>
<name>A0AAE3P430_9BACT</name>
<dbReference type="GO" id="GO:0004335">
    <property type="term" value="F:galactokinase activity"/>
    <property type="evidence" value="ECO:0007669"/>
    <property type="project" value="InterPro"/>
</dbReference>
<proteinExistence type="inferred from homology"/>
<dbReference type="PANTHER" id="PTHR10457">
    <property type="entry name" value="MEVALONATE KINASE/GALACTOKINASE"/>
    <property type="match status" value="1"/>
</dbReference>
<dbReference type="Pfam" id="PF10509">
    <property type="entry name" value="GalKase_gal_bdg"/>
    <property type="match status" value="1"/>
</dbReference>
<accession>A0AAE3P430</accession>
<evidence type="ECO:0000256" key="4">
    <source>
        <dbReference type="ARBA" id="ARBA00022840"/>
    </source>
</evidence>
<evidence type="ECO:0000256" key="1">
    <source>
        <dbReference type="ARBA" id="ARBA00006566"/>
    </source>
</evidence>
<dbReference type="InterPro" id="IPR013750">
    <property type="entry name" value="GHMP_kinase_C_dom"/>
</dbReference>
<keyword evidence="3" id="KW-0808">Transferase</keyword>
<dbReference type="EMBL" id="JARGDL010000014">
    <property type="protein sequence ID" value="MDF1612520.1"/>
    <property type="molecule type" value="Genomic_DNA"/>
</dbReference>
<evidence type="ECO:0000259" key="7">
    <source>
        <dbReference type="Pfam" id="PF08544"/>
    </source>
</evidence>
<feature type="domain" description="GHMP kinase C-terminal" evidence="7">
    <location>
        <begin position="273"/>
        <end position="340"/>
    </location>
</feature>
<dbReference type="InterPro" id="IPR019539">
    <property type="entry name" value="GalKase_N"/>
</dbReference>
<organism evidence="9 10">
    <name type="scientific">Stygiobacter electus</name>
    <dbReference type="NCBI Taxonomy" id="3032292"/>
    <lineage>
        <taxon>Bacteria</taxon>
        <taxon>Pseudomonadati</taxon>
        <taxon>Ignavibacteriota</taxon>
        <taxon>Ignavibacteria</taxon>
        <taxon>Ignavibacteriales</taxon>
        <taxon>Melioribacteraceae</taxon>
        <taxon>Stygiobacter</taxon>
    </lineage>
</organism>
<dbReference type="GO" id="GO:0005829">
    <property type="term" value="C:cytosol"/>
    <property type="evidence" value="ECO:0007669"/>
    <property type="project" value="TreeGrafter"/>
</dbReference>
<protein>
    <submittedName>
        <fullName evidence="9">Galactokinase family protein</fullName>
    </submittedName>
</protein>
<keyword evidence="5" id="KW-0119">Carbohydrate metabolism</keyword>
<evidence type="ECO:0000256" key="3">
    <source>
        <dbReference type="ARBA" id="ARBA00022777"/>
    </source>
</evidence>
<keyword evidence="10" id="KW-1185">Reference proteome</keyword>
<dbReference type="InterPro" id="IPR006206">
    <property type="entry name" value="Mevalonate/galactokinase"/>
</dbReference>
<dbReference type="PANTHER" id="PTHR10457:SF7">
    <property type="entry name" value="GALACTOKINASE-RELATED"/>
    <property type="match status" value="1"/>
</dbReference>
<comment type="caution">
    <text evidence="9">The sequence shown here is derived from an EMBL/GenBank/DDBJ whole genome shotgun (WGS) entry which is preliminary data.</text>
</comment>
<feature type="domain" description="GHMP kinase N-terminal" evidence="6">
    <location>
        <begin position="78"/>
        <end position="163"/>
    </location>
</feature>
<dbReference type="Pfam" id="PF00288">
    <property type="entry name" value="GHMP_kinases_N"/>
    <property type="match status" value="1"/>
</dbReference>
<dbReference type="RefSeq" id="WP_321536291.1">
    <property type="nucleotide sequence ID" value="NZ_JARGDL010000014.1"/>
</dbReference>
<keyword evidence="3" id="KW-0418">Kinase</keyword>
<dbReference type="PRINTS" id="PR00959">
    <property type="entry name" value="MEVGALKINASE"/>
</dbReference>
<reference evidence="9" key="1">
    <citation type="submission" date="2023-03" db="EMBL/GenBank/DDBJ databases">
        <title>Stygiobacter electus gen. nov., sp. nov., facultatively anaerobic thermotolerant bacterium of the class Ignavibacteria from a well of Yessentuki mineral water deposit.</title>
        <authorList>
            <person name="Podosokorskaya O.A."/>
            <person name="Elcheninov A.G."/>
            <person name="Petrova N.F."/>
            <person name="Zavarzina D.G."/>
            <person name="Kublanov I.V."/>
            <person name="Merkel A.Y."/>
        </authorList>
    </citation>
    <scope>NUCLEOTIDE SEQUENCE</scope>
    <source>
        <strain evidence="9">09-Me</strain>
    </source>
</reference>
<dbReference type="Proteomes" id="UP001221302">
    <property type="component" value="Unassembled WGS sequence"/>
</dbReference>
<gene>
    <name evidence="9" type="ORF">P0M35_10180</name>
</gene>
<dbReference type="GO" id="GO:0005524">
    <property type="term" value="F:ATP binding"/>
    <property type="evidence" value="ECO:0007669"/>
    <property type="project" value="UniProtKB-KW"/>
</dbReference>
<evidence type="ECO:0000313" key="10">
    <source>
        <dbReference type="Proteomes" id="UP001221302"/>
    </source>
</evidence>
<dbReference type="InterPro" id="IPR036554">
    <property type="entry name" value="GHMP_kinase_C_sf"/>
</dbReference>
<dbReference type="GO" id="GO:0006012">
    <property type="term" value="P:galactose metabolic process"/>
    <property type="evidence" value="ECO:0007669"/>
    <property type="project" value="UniProtKB-KW"/>
</dbReference>
<dbReference type="InterPro" id="IPR006204">
    <property type="entry name" value="GHMP_kinase_N_dom"/>
</dbReference>
<dbReference type="InterPro" id="IPR000705">
    <property type="entry name" value="Galactokinase"/>
</dbReference>